<organism evidence="1">
    <name type="scientific">viral metagenome</name>
    <dbReference type="NCBI Taxonomy" id="1070528"/>
    <lineage>
        <taxon>unclassified sequences</taxon>
        <taxon>metagenomes</taxon>
        <taxon>organismal metagenomes</taxon>
    </lineage>
</organism>
<evidence type="ECO:0000313" key="1">
    <source>
        <dbReference type="EMBL" id="QHT35406.1"/>
    </source>
</evidence>
<protein>
    <submittedName>
        <fullName evidence="1">Uncharacterized protein</fullName>
    </submittedName>
</protein>
<reference evidence="1" key="1">
    <citation type="journal article" date="2020" name="Nature">
        <title>Giant virus diversity and host interactions through global metagenomics.</title>
        <authorList>
            <person name="Schulz F."/>
            <person name="Roux S."/>
            <person name="Paez-Espino D."/>
            <person name="Jungbluth S."/>
            <person name="Walsh D.A."/>
            <person name="Denef V.J."/>
            <person name="McMahon K.D."/>
            <person name="Konstantinidis K.T."/>
            <person name="Eloe-Fadrosh E.A."/>
            <person name="Kyrpides N.C."/>
            <person name="Woyke T."/>
        </authorList>
    </citation>
    <scope>NUCLEOTIDE SEQUENCE</scope>
    <source>
        <strain evidence="1">GVMAG-M-3300009180-45</strain>
    </source>
</reference>
<dbReference type="AlphaFoldDB" id="A0A6C0F1M3"/>
<accession>A0A6C0F1M3</accession>
<dbReference type="EMBL" id="MN739021">
    <property type="protein sequence ID" value="QHT35406.1"/>
    <property type="molecule type" value="Genomic_DNA"/>
</dbReference>
<sequence>MKITISDTVPAPYSTQKGTTYETRYLYTGFGRYNEYEKTLEATQVNTDGTYTFFSRPHQPEVFSRVYHVEPVLLTLYSASPRVWKEEVGGVVFFFQEIVQDGAQPSF</sequence>
<proteinExistence type="predicted"/>
<name>A0A6C0F1M3_9ZZZZ</name>